<sequence length="153" mass="17822">MIFRIKTMTTYPRAQLHRRIGALLYDILCIVALEMVVGAIFLLFNGGEAITQGHPLYKVQQTCFAIVPFLYFLFFWLRDAHTTGMRAWRLRIQTLDEKPITVSKAIIRLFCAILSWIPFGLGYWWILVSPTRLAWHDRLSGTEIIQLPKKPKK</sequence>
<evidence type="ECO:0000256" key="1">
    <source>
        <dbReference type="ARBA" id="ARBA00004651"/>
    </source>
</evidence>
<comment type="subcellular location">
    <subcellularLocation>
        <location evidence="1">Cell membrane</location>
        <topology evidence="1">Multi-pass membrane protein</topology>
    </subcellularLocation>
</comment>
<dbReference type="PANTHER" id="PTHR36115:SF10">
    <property type="entry name" value="RDD DOMAIN-CONTAINING PROTEIN"/>
    <property type="match status" value="1"/>
</dbReference>
<protein>
    <submittedName>
        <fullName evidence="8">RDD family protein</fullName>
    </submittedName>
</protein>
<dbReference type="InterPro" id="IPR051791">
    <property type="entry name" value="Pra-immunoreactive"/>
</dbReference>
<accession>A0A2U2AES0</accession>
<feature type="transmembrane region" description="Helical" evidence="6">
    <location>
        <begin position="56"/>
        <end position="77"/>
    </location>
</feature>
<feature type="domain" description="RDD" evidence="7">
    <location>
        <begin position="14"/>
        <end position="141"/>
    </location>
</feature>
<evidence type="ECO:0000259" key="7">
    <source>
        <dbReference type="Pfam" id="PF06271"/>
    </source>
</evidence>
<name>A0A2U2AES0_9GAMM</name>
<gene>
    <name evidence="8" type="ORF">DC083_04500</name>
</gene>
<keyword evidence="9" id="KW-1185">Reference proteome</keyword>
<evidence type="ECO:0000256" key="2">
    <source>
        <dbReference type="ARBA" id="ARBA00022475"/>
    </source>
</evidence>
<evidence type="ECO:0000256" key="6">
    <source>
        <dbReference type="SAM" id="Phobius"/>
    </source>
</evidence>
<reference evidence="9" key="1">
    <citation type="submission" date="2018-05" db="EMBL/GenBank/DDBJ databases">
        <title>Ignatzschineria dubaiensis sp. nov., isolated from necrotic foot tissues of dromedaries (Camelus dromedarius) and associated maggots in Dubai, United Arab Emirates.</title>
        <authorList>
            <person name="Tsang C.C."/>
            <person name="Tang J.Y.M."/>
            <person name="Fong J.Y.H."/>
            <person name="Kinne J."/>
            <person name="Lee H.H."/>
            <person name="Joseph M."/>
            <person name="Jose S."/>
            <person name="Schuster R.K."/>
            <person name="Tang Y."/>
            <person name="Sivakumar S."/>
            <person name="Chen J.H.K."/>
            <person name="Teng J.L.L."/>
            <person name="Lau S.K.P."/>
            <person name="Wernery U."/>
            <person name="Woo P.C.Y."/>
        </authorList>
    </citation>
    <scope>NUCLEOTIDE SEQUENCE [LARGE SCALE GENOMIC DNA]</scope>
    <source>
        <strain evidence="9">KCTC 22644</strain>
    </source>
</reference>
<evidence type="ECO:0000256" key="5">
    <source>
        <dbReference type="ARBA" id="ARBA00023136"/>
    </source>
</evidence>
<keyword evidence="5 6" id="KW-0472">Membrane</keyword>
<evidence type="ECO:0000256" key="4">
    <source>
        <dbReference type="ARBA" id="ARBA00022989"/>
    </source>
</evidence>
<dbReference type="InterPro" id="IPR010432">
    <property type="entry name" value="RDD"/>
</dbReference>
<evidence type="ECO:0000313" key="8">
    <source>
        <dbReference type="EMBL" id="PWD81158.1"/>
    </source>
</evidence>
<organism evidence="8 9">
    <name type="scientific">Ignatzschineria ureiclastica</name>
    <dbReference type="NCBI Taxonomy" id="472582"/>
    <lineage>
        <taxon>Bacteria</taxon>
        <taxon>Pseudomonadati</taxon>
        <taxon>Pseudomonadota</taxon>
        <taxon>Gammaproteobacteria</taxon>
        <taxon>Cardiobacteriales</taxon>
        <taxon>Ignatzschineriaceae</taxon>
        <taxon>Ignatzschineria</taxon>
    </lineage>
</organism>
<evidence type="ECO:0000256" key="3">
    <source>
        <dbReference type="ARBA" id="ARBA00022692"/>
    </source>
</evidence>
<dbReference type="GO" id="GO:0005886">
    <property type="term" value="C:plasma membrane"/>
    <property type="evidence" value="ECO:0007669"/>
    <property type="project" value="UniProtKB-SubCell"/>
</dbReference>
<keyword evidence="2" id="KW-1003">Cell membrane</keyword>
<dbReference type="PANTHER" id="PTHR36115">
    <property type="entry name" value="PROLINE-RICH ANTIGEN HOMOLOG-RELATED"/>
    <property type="match status" value="1"/>
</dbReference>
<proteinExistence type="predicted"/>
<comment type="caution">
    <text evidence="8">The sequence shown here is derived from an EMBL/GenBank/DDBJ whole genome shotgun (WGS) entry which is preliminary data.</text>
</comment>
<dbReference type="Pfam" id="PF06271">
    <property type="entry name" value="RDD"/>
    <property type="match status" value="1"/>
</dbReference>
<keyword evidence="4 6" id="KW-1133">Transmembrane helix</keyword>
<dbReference type="Proteomes" id="UP000245020">
    <property type="component" value="Unassembled WGS sequence"/>
</dbReference>
<keyword evidence="3 6" id="KW-0812">Transmembrane</keyword>
<dbReference type="EMBL" id="QEWQ01000003">
    <property type="protein sequence ID" value="PWD81158.1"/>
    <property type="molecule type" value="Genomic_DNA"/>
</dbReference>
<evidence type="ECO:0000313" key="9">
    <source>
        <dbReference type="Proteomes" id="UP000245020"/>
    </source>
</evidence>
<dbReference type="AlphaFoldDB" id="A0A2U2AES0"/>
<feature type="transmembrane region" description="Helical" evidence="6">
    <location>
        <begin position="20"/>
        <end position="44"/>
    </location>
</feature>
<feature type="transmembrane region" description="Helical" evidence="6">
    <location>
        <begin position="105"/>
        <end position="126"/>
    </location>
</feature>